<sequence length="485" mass="55424">MDDVNTHQQLRPYFDPDTFNAGYSSVFKPDQGVVDSHGFSIASKLNIMSQSKSKLSKSFSEPGMLTRLTTGIKTQVRDVDNSAEEAQKTLSNMEWNDLLNWRSWKSIGTNLLEQFLRRYVRHLVQQPFEVSRLLLQVSEFEFAKPNDQSKISLELEDTAINKTSGHGFEHDEEEDADEAIEFFPKAHLDEGPNWSDSPHLPLKHTDHGEHDHTSPTLTKKIQPDSLHTMDVLNAIMEEEGSRGLWRANNTTFIYNFLSVTLDAWFTGLLSPFLQIPDPYFIDIVHSSDPRKSIFLTIGASVFAGLVLLPVDLIRTRLTITSVKVGNRSLRDLLGHWSWSQNASSIPLDMLALNVGHSITSTVFTKLTGILLYHRFKIDRFSHAMWYNVLELLSQMLELLFRLPVENLLRRSQTAYLLRNKTNDPFPVVKDDLIIIPREYKGISATLRDTHRVHELWRGWRLGLLSVACGCGLKMMNSEALEEEKF</sequence>
<evidence type="ECO:0000256" key="6">
    <source>
        <dbReference type="SAM" id="Phobius"/>
    </source>
</evidence>
<name>A0A1G4JU14_9SACH</name>
<evidence type="ECO:0000256" key="1">
    <source>
        <dbReference type="ARBA" id="ARBA00004370"/>
    </source>
</evidence>
<comment type="subcellular location">
    <subcellularLocation>
        <location evidence="1">Membrane</location>
    </subcellularLocation>
</comment>
<gene>
    <name evidence="7" type="ORF">LADA_0G07536G</name>
</gene>
<reference evidence="8" key="1">
    <citation type="submission" date="2016-03" db="EMBL/GenBank/DDBJ databases">
        <authorList>
            <person name="Devillers H."/>
        </authorList>
    </citation>
    <scope>NUCLEOTIDE SEQUENCE [LARGE SCALE GENOMIC DNA]</scope>
</reference>
<keyword evidence="8" id="KW-1185">Reference proteome</keyword>
<dbReference type="GO" id="GO:0005741">
    <property type="term" value="C:mitochondrial outer membrane"/>
    <property type="evidence" value="ECO:0007669"/>
    <property type="project" value="EnsemblFungi"/>
</dbReference>
<keyword evidence="2 6" id="KW-0812">Transmembrane</keyword>
<evidence type="ECO:0000256" key="2">
    <source>
        <dbReference type="ARBA" id="ARBA00022692"/>
    </source>
</evidence>
<feature type="compositionally biased region" description="Basic and acidic residues" evidence="5">
    <location>
        <begin position="203"/>
        <end position="213"/>
    </location>
</feature>
<feature type="region of interest" description="Disordered" evidence="5">
    <location>
        <begin position="194"/>
        <end position="220"/>
    </location>
</feature>
<evidence type="ECO:0000313" key="7">
    <source>
        <dbReference type="EMBL" id="SCU94263.1"/>
    </source>
</evidence>
<keyword evidence="3 6" id="KW-1133">Transmembrane helix</keyword>
<evidence type="ECO:0000256" key="5">
    <source>
        <dbReference type="SAM" id="MobiDB-lite"/>
    </source>
</evidence>
<protein>
    <submittedName>
        <fullName evidence="7">LADA_0G07536g1_1</fullName>
    </submittedName>
</protein>
<feature type="transmembrane region" description="Helical" evidence="6">
    <location>
        <begin position="252"/>
        <end position="273"/>
    </location>
</feature>
<accession>A0A1G4JU14</accession>
<dbReference type="GO" id="GO:1990626">
    <property type="term" value="P:mitochondrial outer membrane fusion"/>
    <property type="evidence" value="ECO:0007669"/>
    <property type="project" value="EnsemblFungi"/>
</dbReference>
<evidence type="ECO:0000256" key="4">
    <source>
        <dbReference type="ARBA" id="ARBA00023136"/>
    </source>
</evidence>
<keyword evidence="4 6" id="KW-0472">Membrane</keyword>
<proteinExistence type="predicted"/>
<dbReference type="SUPFAM" id="SSF103506">
    <property type="entry name" value="Mitochondrial carrier"/>
    <property type="match status" value="1"/>
</dbReference>
<dbReference type="OrthoDB" id="77989at2759"/>
<feature type="transmembrane region" description="Helical" evidence="6">
    <location>
        <begin position="293"/>
        <end position="313"/>
    </location>
</feature>
<evidence type="ECO:0000313" key="8">
    <source>
        <dbReference type="Proteomes" id="UP000190274"/>
    </source>
</evidence>
<evidence type="ECO:0000256" key="3">
    <source>
        <dbReference type="ARBA" id="ARBA00022989"/>
    </source>
</evidence>
<dbReference type="AlphaFoldDB" id="A0A1G4JU14"/>
<dbReference type="InterPro" id="IPR023395">
    <property type="entry name" value="MCP_dom_sf"/>
</dbReference>
<dbReference type="GO" id="GO:1990627">
    <property type="term" value="P:mitochondrial inner membrane fusion"/>
    <property type="evidence" value="ECO:0007669"/>
    <property type="project" value="EnsemblFungi"/>
</dbReference>
<dbReference type="EMBL" id="LT598457">
    <property type="protein sequence ID" value="SCU94263.1"/>
    <property type="molecule type" value="Genomic_DNA"/>
</dbReference>
<dbReference type="Gene3D" id="1.50.40.10">
    <property type="entry name" value="Mitochondrial carrier domain"/>
    <property type="match status" value="1"/>
</dbReference>
<dbReference type="STRING" id="1266660.A0A1G4JU14"/>
<dbReference type="Proteomes" id="UP000190274">
    <property type="component" value="Chromosome G"/>
</dbReference>
<organism evidence="7 8">
    <name type="scientific">Lachancea dasiensis</name>
    <dbReference type="NCBI Taxonomy" id="1072105"/>
    <lineage>
        <taxon>Eukaryota</taxon>
        <taxon>Fungi</taxon>
        <taxon>Dikarya</taxon>
        <taxon>Ascomycota</taxon>
        <taxon>Saccharomycotina</taxon>
        <taxon>Saccharomycetes</taxon>
        <taxon>Saccharomycetales</taxon>
        <taxon>Saccharomycetaceae</taxon>
        <taxon>Lachancea</taxon>
    </lineage>
</organism>